<keyword evidence="9" id="KW-0808">Transferase</keyword>
<dbReference type="GO" id="GO:0006412">
    <property type="term" value="P:translation"/>
    <property type="evidence" value="ECO:0007669"/>
    <property type="project" value="InterPro"/>
</dbReference>
<feature type="binding site" evidence="25">
    <location>
        <position position="912"/>
    </location>
    <ligand>
        <name>ATP</name>
        <dbReference type="ChEBI" id="CHEBI:30616"/>
    </ligand>
</feature>
<dbReference type="PANTHER" id="PTHR11525:SF0">
    <property type="entry name" value="FARNESYL PYROPHOSPHATE SYNTHASE"/>
    <property type="match status" value="1"/>
</dbReference>
<evidence type="ECO:0000256" key="2">
    <source>
        <dbReference type="ARBA" id="ARBA00004932"/>
    </source>
</evidence>
<organism evidence="29 30">
    <name type="scientific">Arxiozyma heterogenica</name>
    <dbReference type="NCBI Taxonomy" id="278026"/>
    <lineage>
        <taxon>Eukaryota</taxon>
        <taxon>Fungi</taxon>
        <taxon>Dikarya</taxon>
        <taxon>Ascomycota</taxon>
        <taxon>Saccharomycotina</taxon>
        <taxon>Saccharomycetes</taxon>
        <taxon>Saccharomycetales</taxon>
        <taxon>Saccharomycetaceae</taxon>
        <taxon>Arxiozyma</taxon>
    </lineage>
</organism>
<dbReference type="PANTHER" id="PTHR11525">
    <property type="entry name" value="FARNESYL-PYROPHOSPHATE SYNTHETASE"/>
    <property type="match status" value="1"/>
</dbReference>
<dbReference type="GO" id="GO:0004161">
    <property type="term" value="F:dimethylallyltranstransferase activity"/>
    <property type="evidence" value="ECO:0007669"/>
    <property type="project" value="UniProtKB-EC"/>
</dbReference>
<evidence type="ECO:0000256" key="8">
    <source>
        <dbReference type="ARBA" id="ARBA00022516"/>
    </source>
</evidence>
<evidence type="ECO:0000256" key="1">
    <source>
        <dbReference type="ARBA" id="ARBA00001946"/>
    </source>
</evidence>
<dbReference type="PROSITE" id="PS50011">
    <property type="entry name" value="PROTEIN_KINASE_DOM"/>
    <property type="match status" value="1"/>
</dbReference>
<evidence type="ECO:0000256" key="23">
    <source>
        <dbReference type="ARBA" id="ARBA00037226"/>
    </source>
</evidence>
<dbReference type="InterPro" id="IPR000218">
    <property type="entry name" value="Ribosomal_uL14"/>
</dbReference>
<keyword evidence="27" id="KW-1133">Transmembrane helix</keyword>
<keyword evidence="13" id="KW-0460">Magnesium</keyword>
<evidence type="ECO:0000256" key="15">
    <source>
        <dbReference type="ARBA" id="ARBA00023098"/>
    </source>
</evidence>
<dbReference type="FunFam" id="1.10.600.10:FF:000006">
    <property type="entry name" value="Farnesyl pyrophosphate synthase"/>
    <property type="match status" value="1"/>
</dbReference>
<dbReference type="SUPFAM" id="SSF48576">
    <property type="entry name" value="Terpenoid synthases"/>
    <property type="match status" value="1"/>
</dbReference>
<dbReference type="GO" id="GO:0005737">
    <property type="term" value="C:cytoplasm"/>
    <property type="evidence" value="ECO:0007669"/>
    <property type="project" value="TreeGrafter"/>
</dbReference>
<dbReference type="InterPro" id="IPR008271">
    <property type="entry name" value="Ser/Thr_kinase_AS"/>
</dbReference>
<dbReference type="InterPro" id="IPR008949">
    <property type="entry name" value="Isoprenoid_synthase_dom_sf"/>
</dbReference>
<dbReference type="HAMAP" id="MF_01367">
    <property type="entry name" value="Ribosomal_uL14"/>
    <property type="match status" value="1"/>
</dbReference>
<reference evidence="30" key="1">
    <citation type="submission" date="2023-07" db="EMBL/GenBank/DDBJ databases">
        <title>A draft genome of Kazachstania heterogenica Y-27499.</title>
        <authorList>
            <person name="Donic C."/>
            <person name="Kralova J.S."/>
            <person name="Fidel L."/>
            <person name="Ben-Dor S."/>
            <person name="Jung S."/>
        </authorList>
    </citation>
    <scope>NUCLEOTIDE SEQUENCE [LARGE SCALE GENOMIC DNA]</scope>
    <source>
        <strain evidence="30">Y27499</strain>
    </source>
</reference>
<dbReference type="GO" id="GO:0015934">
    <property type="term" value="C:large ribosomal subunit"/>
    <property type="evidence" value="ECO:0007669"/>
    <property type="project" value="InterPro"/>
</dbReference>
<keyword evidence="11 25" id="KW-0547">Nucleotide-binding</keyword>
<evidence type="ECO:0000256" key="25">
    <source>
        <dbReference type="PROSITE-ProRule" id="PRU10141"/>
    </source>
</evidence>
<dbReference type="EC" id="2.5.1.1" evidence="7"/>
<proteinExistence type="inferred from homology"/>
<dbReference type="CDD" id="cd00685">
    <property type="entry name" value="Trans_IPPS_HT"/>
    <property type="match status" value="1"/>
</dbReference>
<comment type="similarity">
    <text evidence="4">Belongs to the FPP/GGPP synthase family.</text>
</comment>
<keyword evidence="8" id="KW-0444">Lipid biosynthesis</keyword>
<dbReference type="Gene3D" id="3.30.200.20">
    <property type="entry name" value="Phosphorylase Kinase, domain 1"/>
    <property type="match status" value="1"/>
</dbReference>
<dbReference type="GO" id="GO:0046872">
    <property type="term" value="F:metal ion binding"/>
    <property type="evidence" value="ECO:0007669"/>
    <property type="project" value="UniProtKB-KW"/>
</dbReference>
<gene>
    <name evidence="29" type="ORF">RI543_003474</name>
</gene>
<evidence type="ECO:0000256" key="26">
    <source>
        <dbReference type="SAM" id="MobiDB-lite"/>
    </source>
</evidence>
<dbReference type="SFLD" id="SFLDS00005">
    <property type="entry name" value="Isoprenoid_Synthase_Type_I"/>
    <property type="match status" value="1"/>
</dbReference>
<evidence type="ECO:0000313" key="29">
    <source>
        <dbReference type="EMBL" id="KAK5779582.1"/>
    </source>
</evidence>
<keyword evidence="27" id="KW-0472">Membrane</keyword>
<evidence type="ECO:0000256" key="18">
    <source>
        <dbReference type="ARBA" id="ARBA00032380"/>
    </source>
</evidence>
<dbReference type="InterPro" id="IPR019972">
    <property type="entry name" value="Ribosomal_uL14_CS"/>
</dbReference>
<feature type="compositionally biased region" description="Polar residues" evidence="26">
    <location>
        <begin position="477"/>
        <end position="495"/>
    </location>
</feature>
<dbReference type="NCBIfam" id="TIGR01067">
    <property type="entry name" value="rplN_bact"/>
    <property type="match status" value="1"/>
</dbReference>
<evidence type="ECO:0000256" key="12">
    <source>
        <dbReference type="ARBA" id="ARBA00022840"/>
    </source>
</evidence>
<evidence type="ECO:0000256" key="21">
    <source>
        <dbReference type="ARBA" id="ARBA00032873"/>
    </source>
</evidence>
<comment type="pathway">
    <text evidence="2">Isoprenoid biosynthesis; geranyl diphosphate biosynthesis; geranyl diphosphate from dimethylallyl diphosphate and isopentenyl diphosphate: step 1/1.</text>
</comment>
<dbReference type="InterPro" id="IPR005745">
    <property type="entry name" value="Ribosomal_uL14_bac-type"/>
</dbReference>
<dbReference type="GO" id="GO:0005524">
    <property type="term" value="F:ATP binding"/>
    <property type="evidence" value="ECO:0007669"/>
    <property type="project" value="UniProtKB-UniRule"/>
</dbReference>
<comment type="caution">
    <text evidence="29">The sequence shown here is derived from an EMBL/GenBank/DDBJ whole genome shotgun (WGS) entry which is preliminary data.</text>
</comment>
<feature type="transmembrane region" description="Helical" evidence="27">
    <location>
        <begin position="186"/>
        <end position="208"/>
    </location>
</feature>
<dbReference type="FunFam" id="2.40.150.20:FF:000005">
    <property type="entry name" value="50S ribosomal protein L14"/>
    <property type="match status" value="1"/>
</dbReference>
<keyword evidence="27" id="KW-0812">Transmembrane</keyword>
<evidence type="ECO:0000256" key="14">
    <source>
        <dbReference type="ARBA" id="ARBA00022980"/>
    </source>
</evidence>
<dbReference type="GO" id="GO:0004672">
    <property type="term" value="F:protein kinase activity"/>
    <property type="evidence" value="ECO:0007669"/>
    <property type="project" value="InterPro"/>
</dbReference>
<keyword evidence="16" id="KW-0414">Isoprene biosynthesis</keyword>
<dbReference type="Gene3D" id="2.40.150.20">
    <property type="entry name" value="Ribosomal protein L14"/>
    <property type="match status" value="1"/>
</dbReference>
<dbReference type="Pfam" id="PF00069">
    <property type="entry name" value="Pkinase"/>
    <property type="match status" value="1"/>
</dbReference>
<dbReference type="CDD" id="cd00337">
    <property type="entry name" value="Ribosomal_uL14"/>
    <property type="match status" value="1"/>
</dbReference>
<dbReference type="Pfam" id="PF00238">
    <property type="entry name" value="Ribosomal_L14"/>
    <property type="match status" value="1"/>
</dbReference>
<dbReference type="InterPro" id="IPR011009">
    <property type="entry name" value="Kinase-like_dom_sf"/>
</dbReference>
<accession>A0AAN8A6W8</accession>
<dbReference type="PROSITE" id="PS00049">
    <property type="entry name" value="RIBOSOMAL_L14"/>
    <property type="match status" value="1"/>
</dbReference>
<evidence type="ECO:0000256" key="22">
    <source>
        <dbReference type="ARBA" id="ARBA00034546"/>
    </source>
</evidence>
<dbReference type="InterPro" id="IPR039702">
    <property type="entry name" value="FPS1-like"/>
</dbReference>
<dbReference type="GO" id="GO:0045337">
    <property type="term" value="P:farnesyl diphosphate biosynthetic process"/>
    <property type="evidence" value="ECO:0007669"/>
    <property type="project" value="TreeGrafter"/>
</dbReference>
<keyword evidence="12 25" id="KW-0067">ATP-binding</keyword>
<dbReference type="Pfam" id="PF00348">
    <property type="entry name" value="polyprenyl_synt"/>
    <property type="match status" value="1"/>
</dbReference>
<keyword evidence="15" id="KW-0443">Lipid metabolism</keyword>
<evidence type="ECO:0000259" key="28">
    <source>
        <dbReference type="PROSITE" id="PS50011"/>
    </source>
</evidence>
<dbReference type="EC" id="2.5.1.10" evidence="6"/>
<evidence type="ECO:0000256" key="27">
    <source>
        <dbReference type="SAM" id="Phobius"/>
    </source>
</evidence>
<evidence type="ECO:0000256" key="5">
    <source>
        <dbReference type="ARBA" id="ARBA00010745"/>
    </source>
</evidence>
<protein>
    <recommendedName>
        <fullName evidence="22">Farnesyl pyrophosphate synthase</fullName>
        <ecNumber evidence="7">2.5.1.1</ecNumber>
        <ecNumber evidence="6">2.5.1.10</ecNumber>
    </recommendedName>
    <alternativeName>
        <fullName evidence="21">(2E,6E)-farnesyl diphosphate synthase</fullName>
    </alternativeName>
    <alternativeName>
        <fullName evidence="20">Dimethylallyltranstransferase</fullName>
    </alternativeName>
    <alternativeName>
        <fullName evidence="19">Farnesyl diphosphate synthase</fullName>
    </alternativeName>
    <alternativeName>
        <fullName evidence="18">Geranyltranstransferase</fullName>
    </alternativeName>
    <alternativeName>
        <fullName evidence="24">Large ribosomal subunit protein uL14m</fullName>
    </alternativeName>
</protein>
<name>A0AAN8A6W8_9SACH</name>
<evidence type="ECO:0000256" key="9">
    <source>
        <dbReference type="ARBA" id="ARBA00022679"/>
    </source>
</evidence>
<evidence type="ECO:0000313" key="30">
    <source>
        <dbReference type="Proteomes" id="UP001306508"/>
    </source>
</evidence>
<dbReference type="EMBL" id="JAWIZZ010000047">
    <property type="protein sequence ID" value="KAK5779582.1"/>
    <property type="molecule type" value="Genomic_DNA"/>
</dbReference>
<keyword evidence="17" id="KW-0687">Ribonucleoprotein</keyword>
<dbReference type="GO" id="GO:0004337">
    <property type="term" value="F:(2E,6E)-farnesyl diphosphate synthase activity"/>
    <property type="evidence" value="ECO:0007669"/>
    <property type="project" value="UniProtKB-EC"/>
</dbReference>
<comment type="similarity">
    <text evidence="5">Belongs to the universal ribosomal protein uL14 family.</text>
</comment>
<dbReference type="InterPro" id="IPR017441">
    <property type="entry name" value="Protein_kinase_ATP_BS"/>
</dbReference>
<evidence type="ECO:0000256" key="19">
    <source>
        <dbReference type="ARBA" id="ARBA00032424"/>
    </source>
</evidence>
<dbReference type="PROSITE" id="PS00444">
    <property type="entry name" value="POLYPRENYL_SYNTHASE_2"/>
    <property type="match status" value="1"/>
</dbReference>
<dbReference type="PROSITE" id="PS00107">
    <property type="entry name" value="PROTEIN_KINASE_ATP"/>
    <property type="match status" value="1"/>
</dbReference>
<comment type="function">
    <text evidence="23">Component of the mitochondrial ribosome (mitoribosome), a dedicated translation machinery responsible for the synthesis of mitochondrial genome-encoded proteins, including at least some of the essential transmembrane subunits of the mitochondrial respiratory chain. The mitoribosomes are attached to the mitochondrial inner membrane and translation products are cotranslationally integrated into the membrane.</text>
</comment>
<dbReference type="SMART" id="SM01374">
    <property type="entry name" value="Ribosomal_L14"/>
    <property type="match status" value="1"/>
</dbReference>
<evidence type="ECO:0000256" key="10">
    <source>
        <dbReference type="ARBA" id="ARBA00022723"/>
    </source>
</evidence>
<dbReference type="InterPro" id="IPR000719">
    <property type="entry name" value="Prot_kinase_dom"/>
</dbReference>
<dbReference type="SUPFAM" id="SSF56112">
    <property type="entry name" value="Protein kinase-like (PK-like)"/>
    <property type="match status" value="1"/>
</dbReference>
<evidence type="ECO:0000256" key="20">
    <source>
        <dbReference type="ARBA" id="ARBA00032448"/>
    </source>
</evidence>
<evidence type="ECO:0000256" key="3">
    <source>
        <dbReference type="ARBA" id="ARBA00005035"/>
    </source>
</evidence>
<dbReference type="Gene3D" id="1.10.510.10">
    <property type="entry name" value="Transferase(Phosphotransferase) domain 1"/>
    <property type="match status" value="1"/>
</dbReference>
<dbReference type="GO" id="GO:0003735">
    <property type="term" value="F:structural constituent of ribosome"/>
    <property type="evidence" value="ECO:0007669"/>
    <property type="project" value="InterPro"/>
</dbReference>
<keyword evidence="30" id="KW-1185">Reference proteome</keyword>
<keyword evidence="10" id="KW-0479">Metal-binding</keyword>
<evidence type="ECO:0000256" key="4">
    <source>
        <dbReference type="ARBA" id="ARBA00006706"/>
    </source>
</evidence>
<evidence type="ECO:0000256" key="7">
    <source>
        <dbReference type="ARBA" id="ARBA00012833"/>
    </source>
</evidence>
<evidence type="ECO:0000256" key="16">
    <source>
        <dbReference type="ARBA" id="ARBA00023229"/>
    </source>
</evidence>
<feature type="domain" description="Protein kinase" evidence="28">
    <location>
        <begin position="883"/>
        <end position="1160"/>
    </location>
</feature>
<dbReference type="InterPro" id="IPR036853">
    <property type="entry name" value="Ribosomal_uL14_sf"/>
</dbReference>
<keyword evidence="14" id="KW-0689">Ribosomal protein</keyword>
<dbReference type="Proteomes" id="UP001306508">
    <property type="component" value="Unassembled WGS sequence"/>
</dbReference>
<dbReference type="InterPro" id="IPR033749">
    <property type="entry name" value="Polyprenyl_synt_CS"/>
</dbReference>
<dbReference type="SMART" id="SM00220">
    <property type="entry name" value="S_TKc"/>
    <property type="match status" value="1"/>
</dbReference>
<evidence type="ECO:0000256" key="6">
    <source>
        <dbReference type="ARBA" id="ARBA00012439"/>
    </source>
</evidence>
<dbReference type="PROSITE" id="PS00723">
    <property type="entry name" value="POLYPRENYL_SYNTHASE_1"/>
    <property type="match status" value="1"/>
</dbReference>
<dbReference type="PROSITE" id="PS00108">
    <property type="entry name" value="PROTEIN_KINASE_ST"/>
    <property type="match status" value="1"/>
</dbReference>
<sequence length="1306" mass="148688">MSDKRARFLKVFPTIVEDLTNALKAYKMPQEAIDWFTRSLNHNTPGGKLNRGLSVVDTYQILTGKQDLDDEEYKKVALLGWCIELLQAYFLVADDMMDHSITRRGQPCWYRVEGVSDIAINDAFMLEAAIYYLLKKYYRQEKYYVDLMELFHEVTFQTELGQLLDLITAPEDHVDLSKFSLSKHSFIVIFKTAYYSFYLPVALAMYVAGITDPRDLKQAQDVLIPLGEYFQIQDDYLDCFGTPEQIGKIGTDIQDNKCSWLINKALELASPEQRAVLDKNYGQKDNAEAESKVKQVFNELNLEQLYKDYEQDIATKLKDMIAKTDESRGFKGQVLTEFLNKQNREEQHNDKNSETTMFHSNISKSYKRLPWTARSIPSSSSSNESSFIIGEKVEEGVADMDDDDNNNLLVFKPRNIYKRDNEQIQKEINSEKNEYVPDLNFNKIVKRWELENYIDQQAKNNNNNDHQKDDSFGFSPQRITNKNNFTPGSNSNSVLALNDKSAHSQVEPIPLPSFKNSWTTPSTLEVERRSSYLNLLNSNVNNGFPNKNDTAKSNSAKNTLRQAPNSLAQNQISFFIPRSRRPSSLRGFSSPKQGISNILELYNDHDHYYDNNNEIPSNSDSIIKTSRTAPLTRISTDTTMASIDGNMSSRSPYLLNSSSSPSESSLNQMNYNNTVLHMSTMPIDITKNKSDKLKYDNEMCRQYFNNNNSNNNNNNSKFNGYISMDKDELIALIKLLPIDFLNLPYSQRKAKILAVLPNEKSNNYKEIMSLIKKVSLTSSKSNSSLGSFNFDIPNSLDNGNEIFNNNNQTNNSSKTYSNLDNISNLSINRHNSVASQYLSTFSPVSTSILNLNNNNNNNNTGLSSSLKSNFVRPSEKGMQLFNHTLESIIGYGAWGMIRKCVDNNDGSLRAIKIIKFKNNEKIKNSVMREIDIWSKLKNENILPLINYQIDDDYAMYCLTELVEDGTLYDLVLSWDNFANSKISHIARCKIVIILSRQIIRALKYLHEDMGIVHGDVKLENCLINKNHKKSTPKNWKAIICDFGMSFKVEDCCAKDKDSHIGSLPYASPELLTDNNLNKKADIWAFGVMLYTMLVGRFPFKHLTESHLRDLIKSGEYDKIPLHEVCSNRYKELADIVTGCLTIRIDRRWDLKTIEDKLDYLYKKNKDCKMIYLKSMLKVIDNSGAQLAECIKILRKGSPKSSGTTGDRIVCVIQKARPLNQNITGTANSNRVKRGDICHAVIVRTKQKNGYRKDGSNISFGDNACVLINKITGDPLGTRIMANDGVVGRELLDKGYKKICSLASRIV</sequence>
<dbReference type="SFLD" id="SFLDG01017">
    <property type="entry name" value="Polyprenyl_Transferase_Like"/>
    <property type="match status" value="1"/>
</dbReference>
<evidence type="ECO:0000256" key="17">
    <source>
        <dbReference type="ARBA" id="ARBA00023274"/>
    </source>
</evidence>
<comment type="pathway">
    <text evidence="3">Isoprenoid biosynthesis; farnesyl diphosphate biosynthesis; farnesyl diphosphate from geranyl diphosphate and isopentenyl diphosphate: step 1/1.</text>
</comment>
<evidence type="ECO:0000256" key="11">
    <source>
        <dbReference type="ARBA" id="ARBA00022741"/>
    </source>
</evidence>
<feature type="region of interest" description="Disordered" evidence="26">
    <location>
        <begin position="458"/>
        <end position="495"/>
    </location>
</feature>
<dbReference type="SUPFAM" id="SSF50193">
    <property type="entry name" value="Ribosomal protein L14"/>
    <property type="match status" value="1"/>
</dbReference>
<dbReference type="InterPro" id="IPR000092">
    <property type="entry name" value="Polyprenyl_synt"/>
</dbReference>
<comment type="cofactor">
    <cofactor evidence="1">
        <name>Mg(2+)</name>
        <dbReference type="ChEBI" id="CHEBI:18420"/>
    </cofactor>
</comment>
<evidence type="ECO:0000256" key="24">
    <source>
        <dbReference type="ARBA" id="ARBA00040118"/>
    </source>
</evidence>
<dbReference type="Gene3D" id="1.10.600.10">
    <property type="entry name" value="Farnesyl Diphosphate Synthase"/>
    <property type="match status" value="1"/>
</dbReference>
<evidence type="ECO:0000256" key="13">
    <source>
        <dbReference type="ARBA" id="ARBA00022842"/>
    </source>
</evidence>